<dbReference type="InterPro" id="IPR024107">
    <property type="entry name" value="Tyr-tRNA-ligase_bac_1"/>
</dbReference>
<keyword evidence="2 8" id="KW-0547">Nucleotide-binding</keyword>
<protein>
    <recommendedName>
        <fullName evidence="8">Tyrosine--tRNA ligase</fullName>
        <ecNumber evidence="8">6.1.1.1</ecNumber>
    </recommendedName>
    <alternativeName>
        <fullName evidence="8">Tyrosyl-tRNA synthetase</fullName>
        <shortName evidence="8">TyrRS</shortName>
    </alternativeName>
</protein>
<comment type="similarity">
    <text evidence="8">Belongs to the class-I aminoacyl-tRNA synthetase family. TyrS type 1 subfamily.</text>
</comment>
<dbReference type="HAMAP" id="MF_02006">
    <property type="entry name" value="Tyr_tRNA_synth_type1"/>
    <property type="match status" value="1"/>
</dbReference>
<feature type="short sequence motif" description="'KMSKS' region" evidence="8">
    <location>
        <begin position="230"/>
        <end position="234"/>
    </location>
</feature>
<dbReference type="PRINTS" id="PR01040">
    <property type="entry name" value="TRNASYNTHTYR"/>
</dbReference>
<keyword evidence="4 9" id="KW-0694">RNA-binding</keyword>
<comment type="subcellular location">
    <subcellularLocation>
        <location evidence="8">Cytoplasm</location>
    </subcellularLocation>
</comment>
<dbReference type="CDD" id="cd00805">
    <property type="entry name" value="TyrRS_core"/>
    <property type="match status" value="1"/>
</dbReference>
<evidence type="ECO:0000313" key="11">
    <source>
        <dbReference type="EMBL" id="WRP17132.1"/>
    </source>
</evidence>
<name>A0ABZ1BWH5_9FIRM</name>
<keyword evidence="5 8" id="KW-0648">Protein biosynthesis</keyword>
<dbReference type="PROSITE" id="PS50889">
    <property type="entry name" value="S4"/>
    <property type="match status" value="1"/>
</dbReference>
<organism evidence="11 12">
    <name type="scientific">Carboxydichorda subterranea</name>
    <dbReference type="NCBI Taxonomy" id="3109565"/>
    <lineage>
        <taxon>Bacteria</taxon>
        <taxon>Bacillati</taxon>
        <taxon>Bacillota</taxon>
        <taxon>Limnochordia</taxon>
        <taxon>Limnochordales</taxon>
        <taxon>Geochordaceae</taxon>
        <taxon>Carboxydichorda</taxon>
    </lineage>
</organism>
<feature type="binding site" evidence="8">
    <location>
        <position position="174"/>
    </location>
    <ligand>
        <name>L-tyrosine</name>
        <dbReference type="ChEBI" id="CHEBI:58315"/>
    </ligand>
</feature>
<dbReference type="InterPro" id="IPR001412">
    <property type="entry name" value="aa-tRNA-synth_I_CS"/>
</dbReference>
<dbReference type="PROSITE" id="PS00178">
    <property type="entry name" value="AA_TRNA_LIGASE_I"/>
    <property type="match status" value="1"/>
</dbReference>
<keyword evidence="8" id="KW-0963">Cytoplasm</keyword>
<gene>
    <name evidence="8 11" type="primary">tyrS</name>
    <name evidence="11" type="ORF">U7230_13750</name>
</gene>
<proteinExistence type="inferred from homology"/>
<comment type="catalytic activity">
    <reaction evidence="7 8">
        <text>tRNA(Tyr) + L-tyrosine + ATP = L-tyrosyl-tRNA(Tyr) + AMP + diphosphate + H(+)</text>
        <dbReference type="Rhea" id="RHEA:10220"/>
        <dbReference type="Rhea" id="RHEA-COMP:9706"/>
        <dbReference type="Rhea" id="RHEA-COMP:9707"/>
        <dbReference type="ChEBI" id="CHEBI:15378"/>
        <dbReference type="ChEBI" id="CHEBI:30616"/>
        <dbReference type="ChEBI" id="CHEBI:33019"/>
        <dbReference type="ChEBI" id="CHEBI:58315"/>
        <dbReference type="ChEBI" id="CHEBI:78442"/>
        <dbReference type="ChEBI" id="CHEBI:78536"/>
        <dbReference type="ChEBI" id="CHEBI:456215"/>
        <dbReference type="EC" id="6.1.1.1"/>
    </reaction>
</comment>
<evidence type="ECO:0000256" key="2">
    <source>
        <dbReference type="ARBA" id="ARBA00022741"/>
    </source>
</evidence>
<sequence length="415" mass="46060">MVTKGVLSFLRERGLVAQVTHEDELARLLDTQPVTVYVGFDPTADSLHVGHLRSIMMLVHLQRAGHRPIALVGGGTAMIGDPSGRTEARPILTRETIAYNAQRFKEQLGRFLDFGNGRALLLDNSEWLLELRYIDFLREIGSQFSVNQMLTADAFRTRMERGLSFIEFNYMVLQAYDFLTLYRRYGCRLQAGGDDQWSNILAGIDLIRRLEHDAAYGLTCPLAVTASGQKMGKTAAGAVWLDASKTSPYDFFQYWRSVDDKDVASFLAIYTLLPMDEVRALSELEGKAINRAKKVLAFEVTRLVHGQQAAEEARQAAEALFESQGGMEEALDGAPSTEVALEELSGGIGIVELLVQCGLVPSRSEARRLIAQGGIYLNEVRVADADFLVTADQLRQGRLLLRKGKKSYHQVVARG</sequence>
<evidence type="ECO:0000256" key="6">
    <source>
        <dbReference type="ARBA" id="ARBA00023146"/>
    </source>
</evidence>
<accession>A0ABZ1BWH5</accession>
<evidence type="ECO:0000313" key="12">
    <source>
        <dbReference type="Proteomes" id="UP001332192"/>
    </source>
</evidence>
<evidence type="ECO:0000256" key="3">
    <source>
        <dbReference type="ARBA" id="ARBA00022840"/>
    </source>
</evidence>
<keyword evidence="12" id="KW-1185">Reference proteome</keyword>
<evidence type="ECO:0000259" key="10">
    <source>
        <dbReference type="Pfam" id="PF22421"/>
    </source>
</evidence>
<dbReference type="NCBIfam" id="TIGR00234">
    <property type="entry name" value="tyrS"/>
    <property type="match status" value="1"/>
</dbReference>
<evidence type="ECO:0000256" key="7">
    <source>
        <dbReference type="ARBA" id="ARBA00048248"/>
    </source>
</evidence>
<dbReference type="Pfam" id="PF22421">
    <property type="entry name" value="SYY_C-terminal"/>
    <property type="match status" value="1"/>
</dbReference>
<keyword evidence="1 8" id="KW-0436">Ligase</keyword>
<dbReference type="EC" id="6.1.1.1" evidence="8"/>
<reference evidence="11 12" key="1">
    <citation type="journal article" date="2024" name="Front. Microbiol.">
        <title>Novel thermophilic genera Geochorda gen. nov. and Carboxydochorda gen. nov. from the deep terrestrial subsurface reveal the ecophysiological diversity in the class Limnochordia.</title>
        <authorList>
            <person name="Karnachuk O.V."/>
            <person name="Lukina A.P."/>
            <person name="Avakyan M.R."/>
            <person name="Kadnikov V.V."/>
            <person name="Begmatov S."/>
            <person name="Beletsky A.V."/>
            <person name="Vlasova K.G."/>
            <person name="Novikov A.A."/>
            <person name="Shcherbakova V.A."/>
            <person name="Mardanov A.V."/>
            <person name="Ravin N.V."/>
        </authorList>
    </citation>
    <scope>NUCLEOTIDE SEQUENCE [LARGE SCALE GENOMIC DNA]</scope>
    <source>
        <strain evidence="11 12">L945</strain>
    </source>
</reference>
<evidence type="ECO:0000256" key="4">
    <source>
        <dbReference type="ARBA" id="ARBA00022884"/>
    </source>
</evidence>
<dbReference type="Proteomes" id="UP001332192">
    <property type="component" value="Chromosome"/>
</dbReference>
<dbReference type="Pfam" id="PF00579">
    <property type="entry name" value="tRNA-synt_1b"/>
    <property type="match status" value="1"/>
</dbReference>
<feature type="short sequence motif" description="'HIGH' region" evidence="8">
    <location>
        <begin position="42"/>
        <end position="51"/>
    </location>
</feature>
<evidence type="ECO:0000256" key="9">
    <source>
        <dbReference type="PROSITE-ProRule" id="PRU00182"/>
    </source>
</evidence>
<dbReference type="SUPFAM" id="SSF52374">
    <property type="entry name" value="Nucleotidylyl transferase"/>
    <property type="match status" value="1"/>
</dbReference>
<evidence type="ECO:0000256" key="8">
    <source>
        <dbReference type="HAMAP-Rule" id="MF_02006"/>
    </source>
</evidence>
<dbReference type="InterPro" id="IPR002307">
    <property type="entry name" value="Tyr-tRNA-ligase"/>
</dbReference>
<dbReference type="InterPro" id="IPR036986">
    <property type="entry name" value="S4_RNA-bd_sf"/>
</dbReference>
<comment type="function">
    <text evidence="8">Catalyzes the attachment of tyrosine to tRNA(Tyr) in a two-step reaction: tyrosine is first activated by ATP to form Tyr-AMP and then transferred to the acceptor end of tRNA(Tyr).</text>
</comment>
<dbReference type="PANTHER" id="PTHR11766">
    <property type="entry name" value="TYROSYL-TRNA SYNTHETASE"/>
    <property type="match status" value="1"/>
</dbReference>
<dbReference type="RefSeq" id="WP_324716404.1">
    <property type="nucleotide sequence ID" value="NZ_CP141615.1"/>
</dbReference>
<comment type="subunit">
    <text evidence="8">Homodimer.</text>
</comment>
<dbReference type="PANTHER" id="PTHR11766:SF0">
    <property type="entry name" value="TYROSINE--TRNA LIGASE, MITOCHONDRIAL"/>
    <property type="match status" value="1"/>
</dbReference>
<dbReference type="EMBL" id="CP141615">
    <property type="protein sequence ID" value="WRP17132.1"/>
    <property type="molecule type" value="Genomic_DNA"/>
</dbReference>
<feature type="binding site" evidence="8">
    <location>
        <position position="233"/>
    </location>
    <ligand>
        <name>ATP</name>
        <dbReference type="ChEBI" id="CHEBI:30616"/>
    </ligand>
</feature>
<dbReference type="InterPro" id="IPR014729">
    <property type="entry name" value="Rossmann-like_a/b/a_fold"/>
</dbReference>
<feature type="binding site" evidence="8">
    <location>
        <position position="170"/>
    </location>
    <ligand>
        <name>L-tyrosine</name>
        <dbReference type="ChEBI" id="CHEBI:58315"/>
    </ligand>
</feature>
<dbReference type="CDD" id="cd00165">
    <property type="entry name" value="S4"/>
    <property type="match status" value="1"/>
</dbReference>
<dbReference type="SUPFAM" id="SSF55174">
    <property type="entry name" value="Alpha-L RNA-binding motif"/>
    <property type="match status" value="1"/>
</dbReference>
<dbReference type="Gene3D" id="3.10.290.10">
    <property type="entry name" value="RNA-binding S4 domain"/>
    <property type="match status" value="1"/>
</dbReference>
<dbReference type="Gene3D" id="3.40.50.620">
    <property type="entry name" value="HUPs"/>
    <property type="match status" value="1"/>
</dbReference>
<feature type="domain" description="Tyrosine--tRNA ligase SYY-like C-terminal" evidence="10">
    <location>
        <begin position="327"/>
        <end position="410"/>
    </location>
</feature>
<dbReference type="InterPro" id="IPR024088">
    <property type="entry name" value="Tyr-tRNA-ligase_bac-type"/>
</dbReference>
<dbReference type="InterPro" id="IPR002305">
    <property type="entry name" value="aa-tRNA-synth_Ic"/>
</dbReference>
<evidence type="ECO:0000256" key="5">
    <source>
        <dbReference type="ARBA" id="ARBA00022917"/>
    </source>
</evidence>
<dbReference type="Gene3D" id="1.10.240.10">
    <property type="entry name" value="Tyrosyl-Transfer RNA Synthetase"/>
    <property type="match status" value="1"/>
</dbReference>
<dbReference type="GO" id="GO:0004831">
    <property type="term" value="F:tyrosine-tRNA ligase activity"/>
    <property type="evidence" value="ECO:0007669"/>
    <property type="project" value="UniProtKB-EC"/>
</dbReference>
<evidence type="ECO:0000256" key="1">
    <source>
        <dbReference type="ARBA" id="ARBA00022598"/>
    </source>
</evidence>
<keyword evidence="3 8" id="KW-0067">ATP-binding</keyword>
<keyword evidence="6 8" id="KW-0030">Aminoacyl-tRNA synthetase</keyword>
<feature type="binding site" evidence="8">
    <location>
        <position position="37"/>
    </location>
    <ligand>
        <name>L-tyrosine</name>
        <dbReference type="ChEBI" id="CHEBI:58315"/>
    </ligand>
</feature>
<dbReference type="InterPro" id="IPR054608">
    <property type="entry name" value="SYY-like_C"/>
</dbReference>